<evidence type="ECO:0000256" key="1">
    <source>
        <dbReference type="SAM" id="MobiDB-lite"/>
    </source>
</evidence>
<dbReference type="PaxDb" id="55529-EKX51717"/>
<evidence type="ECO:0000313" key="3">
    <source>
        <dbReference type="EnsemblProtists" id="EKX51717"/>
    </source>
</evidence>
<feature type="compositionally biased region" description="Gly residues" evidence="1">
    <location>
        <begin position="65"/>
        <end position="76"/>
    </location>
</feature>
<dbReference type="HOGENOM" id="CLU_2459464_0_0_1"/>
<name>L1JTG1_GUITC</name>
<gene>
    <name evidence="2" type="ORF">GUITHDRAFT_102322</name>
</gene>
<dbReference type="EnsemblProtists" id="EKX51717">
    <property type="protein sequence ID" value="EKX51717"/>
    <property type="gene ID" value="GUITHDRAFT_102322"/>
</dbReference>
<dbReference type="EMBL" id="JH992974">
    <property type="protein sequence ID" value="EKX51717.1"/>
    <property type="molecule type" value="Genomic_DNA"/>
</dbReference>
<proteinExistence type="predicted"/>
<dbReference type="Proteomes" id="UP000011087">
    <property type="component" value="Unassembled WGS sequence"/>
</dbReference>
<feature type="region of interest" description="Disordered" evidence="1">
    <location>
        <begin position="62"/>
        <end position="89"/>
    </location>
</feature>
<dbReference type="AlphaFoldDB" id="L1JTG1"/>
<sequence>MMAFGMLTFFVSYSFLLLWADYHKLVRYREFHFVKLFATNSLEAISKHIKLNQTYPWGTDSGDAFGDGEGFDGDGVGNNVSDQENYPYN</sequence>
<keyword evidence="4" id="KW-1185">Reference proteome</keyword>
<protein>
    <submittedName>
        <fullName evidence="2 3">Uncharacterized protein</fullName>
    </submittedName>
</protein>
<reference evidence="3" key="3">
    <citation type="submission" date="2015-06" db="UniProtKB">
        <authorList>
            <consortium name="EnsemblProtists"/>
        </authorList>
    </citation>
    <scope>IDENTIFICATION</scope>
</reference>
<organism evidence="2">
    <name type="scientific">Guillardia theta (strain CCMP2712)</name>
    <name type="common">Cryptophyte</name>
    <dbReference type="NCBI Taxonomy" id="905079"/>
    <lineage>
        <taxon>Eukaryota</taxon>
        <taxon>Cryptophyceae</taxon>
        <taxon>Pyrenomonadales</taxon>
        <taxon>Geminigeraceae</taxon>
        <taxon>Guillardia</taxon>
    </lineage>
</organism>
<reference evidence="4" key="2">
    <citation type="submission" date="2012-11" db="EMBL/GenBank/DDBJ databases">
        <authorList>
            <person name="Kuo A."/>
            <person name="Curtis B.A."/>
            <person name="Tanifuji G."/>
            <person name="Burki F."/>
            <person name="Gruber A."/>
            <person name="Irimia M."/>
            <person name="Maruyama S."/>
            <person name="Arias M.C."/>
            <person name="Ball S.G."/>
            <person name="Gile G.H."/>
            <person name="Hirakawa Y."/>
            <person name="Hopkins J.F."/>
            <person name="Rensing S.A."/>
            <person name="Schmutz J."/>
            <person name="Symeonidi A."/>
            <person name="Elias M."/>
            <person name="Eveleigh R.J."/>
            <person name="Herman E.K."/>
            <person name="Klute M.J."/>
            <person name="Nakayama T."/>
            <person name="Obornik M."/>
            <person name="Reyes-Prieto A."/>
            <person name="Armbrust E.V."/>
            <person name="Aves S.J."/>
            <person name="Beiko R.G."/>
            <person name="Coutinho P."/>
            <person name="Dacks J.B."/>
            <person name="Durnford D.G."/>
            <person name="Fast N.M."/>
            <person name="Green B.R."/>
            <person name="Grisdale C."/>
            <person name="Hempe F."/>
            <person name="Henrissat B."/>
            <person name="Hoppner M.P."/>
            <person name="Ishida K.-I."/>
            <person name="Kim E."/>
            <person name="Koreny L."/>
            <person name="Kroth P.G."/>
            <person name="Liu Y."/>
            <person name="Malik S.-B."/>
            <person name="Maier U.G."/>
            <person name="McRose D."/>
            <person name="Mock T."/>
            <person name="Neilson J.A."/>
            <person name="Onodera N.T."/>
            <person name="Poole A.M."/>
            <person name="Pritham E.J."/>
            <person name="Richards T.A."/>
            <person name="Rocap G."/>
            <person name="Roy S.W."/>
            <person name="Sarai C."/>
            <person name="Schaack S."/>
            <person name="Shirato S."/>
            <person name="Slamovits C.H."/>
            <person name="Spencer D.F."/>
            <person name="Suzuki S."/>
            <person name="Worden A.Z."/>
            <person name="Zauner S."/>
            <person name="Barry K."/>
            <person name="Bell C."/>
            <person name="Bharti A.K."/>
            <person name="Crow J.A."/>
            <person name="Grimwood J."/>
            <person name="Kramer R."/>
            <person name="Lindquist E."/>
            <person name="Lucas S."/>
            <person name="Salamov A."/>
            <person name="McFadden G.I."/>
            <person name="Lane C.E."/>
            <person name="Keeling P.J."/>
            <person name="Gray M.W."/>
            <person name="Grigoriev I.V."/>
            <person name="Archibald J.M."/>
        </authorList>
    </citation>
    <scope>NUCLEOTIDE SEQUENCE</scope>
    <source>
        <strain evidence="4">CCMP2712</strain>
    </source>
</reference>
<dbReference type="RefSeq" id="XP_005838697.1">
    <property type="nucleotide sequence ID" value="XM_005838640.1"/>
</dbReference>
<accession>L1JTG1</accession>
<evidence type="ECO:0000313" key="4">
    <source>
        <dbReference type="Proteomes" id="UP000011087"/>
    </source>
</evidence>
<evidence type="ECO:0000313" key="2">
    <source>
        <dbReference type="EMBL" id="EKX51717.1"/>
    </source>
</evidence>
<dbReference type="GeneID" id="17308378"/>
<reference evidence="2 4" key="1">
    <citation type="journal article" date="2012" name="Nature">
        <title>Algal genomes reveal evolutionary mosaicism and the fate of nucleomorphs.</title>
        <authorList>
            <consortium name="DOE Joint Genome Institute"/>
            <person name="Curtis B.A."/>
            <person name="Tanifuji G."/>
            <person name="Burki F."/>
            <person name="Gruber A."/>
            <person name="Irimia M."/>
            <person name="Maruyama S."/>
            <person name="Arias M.C."/>
            <person name="Ball S.G."/>
            <person name="Gile G.H."/>
            <person name="Hirakawa Y."/>
            <person name="Hopkins J.F."/>
            <person name="Kuo A."/>
            <person name="Rensing S.A."/>
            <person name="Schmutz J."/>
            <person name="Symeonidi A."/>
            <person name="Elias M."/>
            <person name="Eveleigh R.J."/>
            <person name="Herman E.K."/>
            <person name="Klute M.J."/>
            <person name="Nakayama T."/>
            <person name="Obornik M."/>
            <person name="Reyes-Prieto A."/>
            <person name="Armbrust E.V."/>
            <person name="Aves S.J."/>
            <person name="Beiko R.G."/>
            <person name="Coutinho P."/>
            <person name="Dacks J.B."/>
            <person name="Durnford D.G."/>
            <person name="Fast N.M."/>
            <person name="Green B.R."/>
            <person name="Grisdale C.J."/>
            <person name="Hempel F."/>
            <person name="Henrissat B."/>
            <person name="Hoppner M.P."/>
            <person name="Ishida K."/>
            <person name="Kim E."/>
            <person name="Koreny L."/>
            <person name="Kroth P.G."/>
            <person name="Liu Y."/>
            <person name="Malik S.B."/>
            <person name="Maier U.G."/>
            <person name="McRose D."/>
            <person name="Mock T."/>
            <person name="Neilson J.A."/>
            <person name="Onodera N.T."/>
            <person name="Poole A.M."/>
            <person name="Pritham E.J."/>
            <person name="Richards T.A."/>
            <person name="Rocap G."/>
            <person name="Roy S.W."/>
            <person name="Sarai C."/>
            <person name="Schaack S."/>
            <person name="Shirato S."/>
            <person name="Slamovits C.H."/>
            <person name="Spencer D.F."/>
            <person name="Suzuki S."/>
            <person name="Worden A.Z."/>
            <person name="Zauner S."/>
            <person name="Barry K."/>
            <person name="Bell C."/>
            <person name="Bharti A.K."/>
            <person name="Crow J.A."/>
            <person name="Grimwood J."/>
            <person name="Kramer R."/>
            <person name="Lindquist E."/>
            <person name="Lucas S."/>
            <person name="Salamov A."/>
            <person name="McFadden G.I."/>
            <person name="Lane C.E."/>
            <person name="Keeling P.J."/>
            <person name="Gray M.W."/>
            <person name="Grigoriev I.V."/>
            <person name="Archibald J.M."/>
        </authorList>
    </citation>
    <scope>NUCLEOTIDE SEQUENCE</scope>
    <source>
        <strain evidence="2 4">CCMP2712</strain>
    </source>
</reference>
<dbReference type="KEGG" id="gtt:GUITHDRAFT_102322"/>